<name>A0A195BUJ3_9HYME</name>
<evidence type="ECO:0000313" key="1">
    <source>
        <dbReference type="EMBL" id="KYM92252.1"/>
    </source>
</evidence>
<dbReference type="Proteomes" id="UP000078540">
    <property type="component" value="Unassembled WGS sequence"/>
</dbReference>
<sequence length="77" mass="9174">MRELISIVEALSLRILVGHMVIKISFEHKCMSLREHVIVRYHLERKLLYLVDIKLLFCHANFVYTESSQLLHELLQL</sequence>
<accession>A0A195BUJ3</accession>
<protein>
    <submittedName>
        <fullName evidence="1">Uncharacterized protein</fullName>
    </submittedName>
</protein>
<organism evidence="1 2">
    <name type="scientific">Atta colombica</name>
    <dbReference type="NCBI Taxonomy" id="520822"/>
    <lineage>
        <taxon>Eukaryota</taxon>
        <taxon>Metazoa</taxon>
        <taxon>Ecdysozoa</taxon>
        <taxon>Arthropoda</taxon>
        <taxon>Hexapoda</taxon>
        <taxon>Insecta</taxon>
        <taxon>Pterygota</taxon>
        <taxon>Neoptera</taxon>
        <taxon>Endopterygota</taxon>
        <taxon>Hymenoptera</taxon>
        <taxon>Apocrita</taxon>
        <taxon>Aculeata</taxon>
        <taxon>Formicoidea</taxon>
        <taxon>Formicidae</taxon>
        <taxon>Myrmicinae</taxon>
        <taxon>Atta</taxon>
    </lineage>
</organism>
<gene>
    <name evidence="1" type="ORF">ALC53_01315</name>
</gene>
<dbReference type="AlphaFoldDB" id="A0A195BUJ3"/>
<proteinExistence type="predicted"/>
<dbReference type="EMBL" id="KQ976403">
    <property type="protein sequence ID" value="KYM92252.1"/>
    <property type="molecule type" value="Genomic_DNA"/>
</dbReference>
<keyword evidence="2" id="KW-1185">Reference proteome</keyword>
<reference evidence="1 2" key="1">
    <citation type="submission" date="2015-09" db="EMBL/GenBank/DDBJ databases">
        <title>Atta colombica WGS genome.</title>
        <authorList>
            <person name="Nygaard S."/>
            <person name="Hu H."/>
            <person name="Boomsma J."/>
            <person name="Zhang G."/>
        </authorList>
    </citation>
    <scope>NUCLEOTIDE SEQUENCE [LARGE SCALE GENOMIC DNA]</scope>
    <source>
        <strain evidence="1">Treedump-2</strain>
        <tissue evidence="1">Whole body</tissue>
    </source>
</reference>
<evidence type="ECO:0000313" key="2">
    <source>
        <dbReference type="Proteomes" id="UP000078540"/>
    </source>
</evidence>